<evidence type="ECO:0000313" key="3">
    <source>
        <dbReference type="EMBL" id="PJJ76578.1"/>
    </source>
</evidence>
<accession>A0A2M9CXN7</accession>
<dbReference type="Proteomes" id="UP000230000">
    <property type="component" value="Unassembled WGS sequence"/>
</dbReference>
<feature type="transmembrane region" description="Helical" evidence="1">
    <location>
        <begin position="30"/>
        <end position="51"/>
    </location>
</feature>
<evidence type="ECO:0000259" key="2">
    <source>
        <dbReference type="Pfam" id="PF08019"/>
    </source>
</evidence>
<dbReference type="Pfam" id="PF08019">
    <property type="entry name" value="EptA_B_N"/>
    <property type="match status" value="1"/>
</dbReference>
<keyword evidence="1" id="KW-0812">Transmembrane</keyword>
<dbReference type="EMBL" id="PGFG01000001">
    <property type="protein sequence ID" value="PJJ76578.1"/>
    <property type="molecule type" value="Genomic_DNA"/>
</dbReference>
<keyword evidence="1" id="KW-1133">Transmembrane helix</keyword>
<feature type="transmembrane region" description="Helical" evidence="1">
    <location>
        <begin position="71"/>
        <end position="91"/>
    </location>
</feature>
<reference evidence="3 4" key="1">
    <citation type="submission" date="2017-11" db="EMBL/GenBank/DDBJ databases">
        <title>Genomic Encyclopedia of Archaeal and Bacterial Type Strains, Phase II (KMG-II): From Individual Species to Whole Genera.</title>
        <authorList>
            <person name="Goeker M."/>
        </authorList>
    </citation>
    <scope>NUCLEOTIDE SEQUENCE [LARGE SCALE GENOMIC DNA]</scope>
    <source>
        <strain evidence="3 4">DSM 27268</strain>
    </source>
</reference>
<evidence type="ECO:0000313" key="4">
    <source>
        <dbReference type="Proteomes" id="UP000230000"/>
    </source>
</evidence>
<name>A0A2M9CXN7_9BACT</name>
<gene>
    <name evidence="3" type="ORF">BXY57_2208</name>
</gene>
<proteinExistence type="predicted"/>
<comment type="caution">
    <text evidence="3">The sequence shown here is derived from an EMBL/GenBank/DDBJ whole genome shotgun (WGS) entry which is preliminary data.</text>
</comment>
<dbReference type="GO" id="GO:0016020">
    <property type="term" value="C:membrane"/>
    <property type="evidence" value="ECO:0007669"/>
    <property type="project" value="InterPro"/>
</dbReference>
<protein>
    <submittedName>
        <fullName evidence="3">Uncharacterized protein DUF1705</fullName>
    </submittedName>
</protein>
<dbReference type="InterPro" id="IPR012549">
    <property type="entry name" value="EptA-like_N"/>
</dbReference>
<keyword evidence="1" id="KW-0472">Membrane</keyword>
<feature type="domain" description="Phosphoethanolamine transferase N-terminal" evidence="2">
    <location>
        <begin position="12"/>
        <end position="125"/>
    </location>
</feature>
<keyword evidence="4" id="KW-1185">Reference proteome</keyword>
<feature type="transmembrane region" description="Helical" evidence="1">
    <location>
        <begin position="6"/>
        <end position="23"/>
    </location>
</feature>
<evidence type="ECO:0000256" key="1">
    <source>
        <dbReference type="SAM" id="Phobius"/>
    </source>
</evidence>
<organism evidence="3 4">
    <name type="scientific">Thermoflavifilum aggregans</name>
    <dbReference type="NCBI Taxonomy" id="454188"/>
    <lineage>
        <taxon>Bacteria</taxon>
        <taxon>Pseudomonadati</taxon>
        <taxon>Bacteroidota</taxon>
        <taxon>Chitinophagia</taxon>
        <taxon>Chitinophagales</taxon>
        <taxon>Chitinophagaceae</taxon>
        <taxon>Thermoflavifilum</taxon>
    </lineage>
</organism>
<dbReference type="AlphaFoldDB" id="A0A2M9CXN7"/>
<feature type="transmembrane region" description="Helical" evidence="1">
    <location>
        <begin position="103"/>
        <end position="122"/>
    </location>
</feature>
<dbReference type="RefSeq" id="WP_100315028.1">
    <property type="nucleotide sequence ID" value="NZ_PGFG01000001.1"/>
</dbReference>
<sequence>MISWEGLSITFILGFLFFFFWNIRLFFKVLYLFVFFVPFICYSIYLYNLNLSPDLIRLVSQTSLREARELVSGYVMGYILILVVLTIIYFFVVNNIRIKKIPLVLALMVSLICTGLFWWKIFQLKKYFKVNSLYGILNQYYPVSFFSSII</sequence>